<feature type="domain" description="ClpX-type ZB" evidence="2">
    <location>
        <begin position="57"/>
        <end position="110"/>
    </location>
</feature>
<dbReference type="InterPro" id="IPR038366">
    <property type="entry name" value="Znf_CppX_C4_sf"/>
</dbReference>
<keyword evidence="4" id="KW-1185">Reference proteome</keyword>
<dbReference type="GO" id="GO:0006457">
    <property type="term" value="P:protein folding"/>
    <property type="evidence" value="ECO:0007669"/>
    <property type="project" value="UniProtKB-UniRule"/>
</dbReference>
<gene>
    <name evidence="3" type="ORF">SAMN04487864_101141</name>
</gene>
<dbReference type="EMBL" id="FMYW01000001">
    <property type="protein sequence ID" value="SDB96084.1"/>
    <property type="molecule type" value="Genomic_DNA"/>
</dbReference>
<dbReference type="Pfam" id="PF06689">
    <property type="entry name" value="zf-C4_ClpX"/>
    <property type="match status" value="1"/>
</dbReference>
<accession>A0A1G6HPG5</accession>
<evidence type="ECO:0000313" key="3">
    <source>
        <dbReference type="EMBL" id="SDB96084.1"/>
    </source>
</evidence>
<feature type="binding site" evidence="1">
    <location>
        <position position="69"/>
    </location>
    <ligand>
        <name>Zn(2+)</name>
        <dbReference type="ChEBI" id="CHEBI:29105"/>
    </ligand>
</feature>
<dbReference type="InterPro" id="IPR059188">
    <property type="entry name" value="Znf_CLPX-like"/>
</dbReference>
<keyword evidence="1" id="KW-0479">Metal-binding</keyword>
<comment type="similarity">
    <text evidence="1">Belongs to the ClpX chaperone family.</text>
</comment>
<protein>
    <submittedName>
        <fullName evidence="3">ClpX C4-type zinc finger</fullName>
    </submittedName>
</protein>
<dbReference type="AlphaFoldDB" id="A0A1G6HPG5"/>
<reference evidence="4" key="1">
    <citation type="submission" date="2016-10" db="EMBL/GenBank/DDBJ databases">
        <authorList>
            <person name="Varghese N."/>
            <person name="Submissions S."/>
        </authorList>
    </citation>
    <scope>NUCLEOTIDE SEQUENCE [LARGE SCALE GENOMIC DNA]</scope>
    <source>
        <strain evidence="4">DSM 11005</strain>
    </source>
</reference>
<dbReference type="GO" id="GO:0051082">
    <property type="term" value="F:unfolded protein binding"/>
    <property type="evidence" value="ECO:0007669"/>
    <property type="project" value="UniProtKB-UniRule"/>
</dbReference>
<dbReference type="GO" id="GO:0046983">
    <property type="term" value="F:protein dimerization activity"/>
    <property type="evidence" value="ECO:0007669"/>
    <property type="project" value="UniProtKB-UniRule"/>
</dbReference>
<feature type="binding site" evidence="1">
    <location>
        <position position="91"/>
    </location>
    <ligand>
        <name>Zn(2+)</name>
        <dbReference type="ChEBI" id="CHEBI:29105"/>
    </ligand>
</feature>
<feature type="binding site" evidence="1">
    <location>
        <position position="94"/>
    </location>
    <ligand>
        <name>Zn(2+)</name>
        <dbReference type="ChEBI" id="CHEBI:29105"/>
    </ligand>
</feature>
<evidence type="ECO:0000256" key="1">
    <source>
        <dbReference type="PROSITE-ProRule" id="PRU01250"/>
    </source>
</evidence>
<keyword evidence="1" id="KW-0862">Zinc</keyword>
<organism evidence="3 4">
    <name type="scientific">Succiniclasticum ruminis</name>
    <dbReference type="NCBI Taxonomy" id="40841"/>
    <lineage>
        <taxon>Bacteria</taxon>
        <taxon>Bacillati</taxon>
        <taxon>Bacillota</taxon>
        <taxon>Negativicutes</taxon>
        <taxon>Acidaminococcales</taxon>
        <taxon>Acidaminococcaceae</taxon>
        <taxon>Succiniclasticum</taxon>
    </lineage>
</organism>
<dbReference type="GO" id="GO:0008270">
    <property type="term" value="F:zinc ion binding"/>
    <property type="evidence" value="ECO:0007669"/>
    <property type="project" value="UniProtKB-UniRule"/>
</dbReference>
<dbReference type="InterPro" id="IPR010603">
    <property type="entry name" value="Znf_CppX_C4"/>
</dbReference>
<evidence type="ECO:0000313" key="4">
    <source>
        <dbReference type="Proteomes" id="UP000198943"/>
    </source>
</evidence>
<evidence type="ECO:0000259" key="2">
    <source>
        <dbReference type="PROSITE" id="PS51902"/>
    </source>
</evidence>
<dbReference type="SUPFAM" id="SSF57716">
    <property type="entry name" value="Glucocorticoid receptor-like (DNA-binding domain)"/>
    <property type="match status" value="1"/>
</dbReference>
<keyword evidence="1" id="KW-0143">Chaperone</keyword>
<feature type="binding site" evidence="1">
    <location>
        <position position="72"/>
    </location>
    <ligand>
        <name>Zn(2+)</name>
        <dbReference type="ChEBI" id="CHEBI:29105"/>
    </ligand>
</feature>
<dbReference type="Gene3D" id="6.20.220.10">
    <property type="entry name" value="ClpX chaperone, C4-type zinc finger domain"/>
    <property type="match status" value="1"/>
</dbReference>
<dbReference type="Proteomes" id="UP000198943">
    <property type="component" value="Unassembled WGS sequence"/>
</dbReference>
<dbReference type="PROSITE" id="PS51902">
    <property type="entry name" value="CLPX_ZB"/>
    <property type="match status" value="1"/>
</dbReference>
<dbReference type="SMART" id="SM00994">
    <property type="entry name" value="zf-C4_ClpX"/>
    <property type="match status" value="1"/>
</dbReference>
<sequence>MPRKVMNIQEKLIYEISCLSEENWKKVRQYVAMLRRVECMRDKAFNELVKVGYATHKDKSLIREEDMYCDFCGRNAKTVNRLLAGEDGYICDECVEQCCEVLKEEYGNEPKGKK</sequence>
<proteinExistence type="inferred from homology"/>
<name>A0A1G6HPG5_9FIRM</name>